<protein>
    <recommendedName>
        <fullName evidence="2">Beta-lactamase-related domain-containing protein</fullName>
    </recommendedName>
</protein>
<organism evidence="3 4">
    <name type="scientific">Pseudoalteromonas luteoviolacea H33</name>
    <dbReference type="NCBI Taxonomy" id="1365251"/>
    <lineage>
        <taxon>Bacteria</taxon>
        <taxon>Pseudomonadati</taxon>
        <taxon>Pseudomonadota</taxon>
        <taxon>Gammaproteobacteria</taxon>
        <taxon>Alteromonadales</taxon>
        <taxon>Pseudoalteromonadaceae</taxon>
        <taxon>Pseudoalteromonas</taxon>
    </lineage>
</organism>
<accession>A0A167FEA3</accession>
<evidence type="ECO:0000259" key="2">
    <source>
        <dbReference type="Pfam" id="PF00144"/>
    </source>
</evidence>
<proteinExistence type="predicted"/>
<feature type="signal peptide" evidence="1">
    <location>
        <begin position="1"/>
        <end position="23"/>
    </location>
</feature>
<dbReference type="InterPro" id="IPR050491">
    <property type="entry name" value="AmpC-like"/>
</dbReference>
<dbReference type="PANTHER" id="PTHR46825:SF9">
    <property type="entry name" value="BETA-LACTAMASE-RELATED DOMAIN-CONTAINING PROTEIN"/>
    <property type="match status" value="1"/>
</dbReference>
<dbReference type="InterPro" id="IPR012338">
    <property type="entry name" value="Beta-lactam/transpept-like"/>
</dbReference>
<evidence type="ECO:0000256" key="1">
    <source>
        <dbReference type="SAM" id="SignalP"/>
    </source>
</evidence>
<reference evidence="3 4" key="1">
    <citation type="submission" date="2013-07" db="EMBL/GenBank/DDBJ databases">
        <title>Comparative Genomic and Metabolomic Analysis of Twelve Strains of Pseudoalteromonas luteoviolacea.</title>
        <authorList>
            <person name="Vynne N.G."/>
            <person name="Mansson M."/>
            <person name="Gram L."/>
        </authorList>
    </citation>
    <scope>NUCLEOTIDE SEQUENCE [LARGE SCALE GENOMIC DNA]</scope>
    <source>
        <strain evidence="3 4">H33</strain>
    </source>
</reference>
<feature type="domain" description="Beta-lactamase-related" evidence="2">
    <location>
        <begin position="43"/>
        <end position="349"/>
    </location>
</feature>
<dbReference type="RefSeq" id="WP_063361131.1">
    <property type="nucleotide sequence ID" value="NZ_AUXZ01000064.1"/>
</dbReference>
<feature type="chain" id="PRO_5007886260" description="Beta-lactamase-related domain-containing protein" evidence="1">
    <location>
        <begin position="24"/>
        <end position="454"/>
    </location>
</feature>
<evidence type="ECO:0000313" key="4">
    <source>
        <dbReference type="Proteomes" id="UP000076503"/>
    </source>
</evidence>
<dbReference type="SUPFAM" id="SSF56601">
    <property type="entry name" value="beta-lactamase/transpeptidase-like"/>
    <property type="match status" value="1"/>
</dbReference>
<dbReference type="EMBL" id="AUXZ01000064">
    <property type="protein sequence ID" value="KZN52123.1"/>
    <property type="molecule type" value="Genomic_DNA"/>
</dbReference>
<gene>
    <name evidence="3" type="ORF">N476_01960</name>
</gene>
<dbReference type="Pfam" id="PF00144">
    <property type="entry name" value="Beta-lactamase"/>
    <property type="match status" value="1"/>
</dbReference>
<dbReference type="Proteomes" id="UP000076503">
    <property type="component" value="Unassembled WGS sequence"/>
</dbReference>
<dbReference type="AlphaFoldDB" id="A0A167FEA3"/>
<evidence type="ECO:0000313" key="3">
    <source>
        <dbReference type="EMBL" id="KZN52123.1"/>
    </source>
</evidence>
<dbReference type="PANTHER" id="PTHR46825">
    <property type="entry name" value="D-ALANYL-D-ALANINE-CARBOXYPEPTIDASE/ENDOPEPTIDASE AMPH"/>
    <property type="match status" value="1"/>
</dbReference>
<dbReference type="OrthoDB" id="9799367at2"/>
<dbReference type="PATRIC" id="fig|1365251.3.peg.1554"/>
<sequence length="454" mass="49799">MKPSIIVTVLATALSLGTIDVLASDGALSKKEFTKVMRTELSKGEPGAAAIISKEGEVLFKKAIGRGNLELNVPLKAKSVFKIGSLTKQFTAAAIMILHERGKLSIHDDIHQYVPDFPTQGHIVTIEHLLTHTSGIANFTEDLALLYKEAPAPATLDEILARFAQHPMKFQPGDSVAYSNTGYVLLGKIIEVASGQQYAEFLEEHIFHKLGMHNSHYAGRKIIKNHVSGYDLEGDDYVNAHHLDTIWPHGSGALSSNVSDMSTWYHALANGQLISKASYQKMTAPATLNDGSVSPYGYGIWTSTLGDYQIVTHNGAINGFKSDALYVPEEALYVAVLSNNTNVVPEVMSRRLAAKALGLNVPSFKEVVLDEAQIKAFIGQYQMQNGAHYQVMWNAEGVFLDRGYGYSEAMFAMSSDSFFFEDSNTYIKFTANGEQYLLNEYANFSSTPIVGHQE</sequence>
<keyword evidence="1" id="KW-0732">Signal</keyword>
<name>A0A167FEA3_9GAMM</name>
<dbReference type="InterPro" id="IPR001466">
    <property type="entry name" value="Beta-lactam-related"/>
</dbReference>
<dbReference type="Gene3D" id="3.40.710.10">
    <property type="entry name" value="DD-peptidase/beta-lactamase superfamily"/>
    <property type="match status" value="1"/>
</dbReference>
<comment type="caution">
    <text evidence="3">The sequence shown here is derived from an EMBL/GenBank/DDBJ whole genome shotgun (WGS) entry which is preliminary data.</text>
</comment>